<keyword evidence="2" id="KW-0238">DNA-binding</keyword>
<protein>
    <submittedName>
        <fullName evidence="5">MarR family transcriptional regulator</fullName>
    </submittedName>
</protein>
<dbReference type="SUPFAM" id="SSF46785">
    <property type="entry name" value="Winged helix' DNA-binding domain"/>
    <property type="match status" value="1"/>
</dbReference>
<sequence length="236" mass="26005">MQQDDRRRVLRAGLGEVHGRPEHLDHAMPHACDLWHRRTPGDGHRDGGGCGIRTCGRCRPAPGCRLAPELRLLLDIVRHMTTLPTAVESVKGLTKFSPRHKPLGDLMREAQRTLVLHLERTLREHGYDDVGVPHVSLLSLVEPHGSRLAVLTQCGGRTKQASAELAAHLVKRGYLSLAPDPTDGRAKLYRLTPSGERLLNTGVAIVVDYEKWLDGVLGTGGVDRLRTALDTIIAHR</sequence>
<name>A0A5B8M641_9MICO</name>
<dbReference type="Proteomes" id="UP000320216">
    <property type="component" value="Chromosome"/>
</dbReference>
<keyword evidence="3" id="KW-0804">Transcription</keyword>
<organism evidence="5 6">
    <name type="scientific">Humibacter ginsenosidimutans</name>
    <dbReference type="NCBI Taxonomy" id="2599293"/>
    <lineage>
        <taxon>Bacteria</taxon>
        <taxon>Bacillati</taxon>
        <taxon>Actinomycetota</taxon>
        <taxon>Actinomycetes</taxon>
        <taxon>Micrococcales</taxon>
        <taxon>Microbacteriaceae</taxon>
        <taxon>Humibacter</taxon>
    </lineage>
</organism>
<evidence type="ECO:0000313" key="5">
    <source>
        <dbReference type="EMBL" id="QDZ15746.1"/>
    </source>
</evidence>
<accession>A0A5B8M641</accession>
<evidence type="ECO:0000256" key="2">
    <source>
        <dbReference type="ARBA" id="ARBA00023125"/>
    </source>
</evidence>
<dbReference type="GO" id="GO:0003677">
    <property type="term" value="F:DNA binding"/>
    <property type="evidence" value="ECO:0007669"/>
    <property type="project" value="UniProtKB-KW"/>
</dbReference>
<gene>
    <name evidence="5" type="ORF">FPZ11_14130</name>
</gene>
<evidence type="ECO:0000256" key="3">
    <source>
        <dbReference type="ARBA" id="ARBA00023163"/>
    </source>
</evidence>
<feature type="domain" description="HTH marR-type" evidence="4">
    <location>
        <begin position="137"/>
        <end position="195"/>
    </location>
</feature>
<dbReference type="Gene3D" id="1.10.10.10">
    <property type="entry name" value="Winged helix-like DNA-binding domain superfamily/Winged helix DNA-binding domain"/>
    <property type="match status" value="1"/>
</dbReference>
<dbReference type="InterPro" id="IPR000835">
    <property type="entry name" value="HTH_MarR-typ"/>
</dbReference>
<dbReference type="OrthoDB" id="9154853at2"/>
<evidence type="ECO:0000313" key="6">
    <source>
        <dbReference type="Proteomes" id="UP000320216"/>
    </source>
</evidence>
<evidence type="ECO:0000256" key="1">
    <source>
        <dbReference type="ARBA" id="ARBA00023015"/>
    </source>
</evidence>
<dbReference type="Pfam" id="PF13463">
    <property type="entry name" value="HTH_27"/>
    <property type="match status" value="1"/>
</dbReference>
<dbReference type="AlphaFoldDB" id="A0A5B8M641"/>
<keyword evidence="1" id="KW-0805">Transcription regulation</keyword>
<dbReference type="GO" id="GO:0003700">
    <property type="term" value="F:DNA-binding transcription factor activity"/>
    <property type="evidence" value="ECO:0007669"/>
    <property type="project" value="InterPro"/>
</dbReference>
<keyword evidence="6" id="KW-1185">Reference proteome</keyword>
<proteinExistence type="predicted"/>
<dbReference type="KEGG" id="huw:FPZ11_14130"/>
<dbReference type="PROSITE" id="PS01117">
    <property type="entry name" value="HTH_MARR_1"/>
    <property type="match status" value="1"/>
</dbReference>
<dbReference type="InterPro" id="IPR036388">
    <property type="entry name" value="WH-like_DNA-bd_sf"/>
</dbReference>
<dbReference type="InterPro" id="IPR023187">
    <property type="entry name" value="Tscrpt_reg_MarR-type_CS"/>
</dbReference>
<dbReference type="EMBL" id="CP042305">
    <property type="protein sequence ID" value="QDZ15746.1"/>
    <property type="molecule type" value="Genomic_DNA"/>
</dbReference>
<reference evidence="5 6" key="1">
    <citation type="submission" date="2019-07" db="EMBL/GenBank/DDBJ databases">
        <title>Full genome sequence of Humibacter sp. WJ7-1.</title>
        <authorList>
            <person name="Im W.-T."/>
        </authorList>
    </citation>
    <scope>NUCLEOTIDE SEQUENCE [LARGE SCALE GENOMIC DNA]</scope>
    <source>
        <strain evidence="5 6">WJ7-1</strain>
    </source>
</reference>
<evidence type="ECO:0000259" key="4">
    <source>
        <dbReference type="Pfam" id="PF13463"/>
    </source>
</evidence>
<dbReference type="InterPro" id="IPR036390">
    <property type="entry name" value="WH_DNA-bd_sf"/>
</dbReference>